<keyword evidence="4" id="KW-0720">Serine protease</keyword>
<evidence type="ECO:0000256" key="4">
    <source>
        <dbReference type="ARBA" id="ARBA00022825"/>
    </source>
</evidence>
<dbReference type="GO" id="GO:0004252">
    <property type="term" value="F:serine-type endopeptidase activity"/>
    <property type="evidence" value="ECO:0007669"/>
    <property type="project" value="InterPro"/>
</dbReference>
<dbReference type="PATRIC" id="fig|748449.3.peg.71"/>
<dbReference type="STRING" id="748449.Halha_0085"/>
<protein>
    <submittedName>
        <fullName evidence="6">Uncharacterized protein</fullName>
    </submittedName>
</protein>
<keyword evidence="2" id="KW-0645">Protease</keyword>
<keyword evidence="7" id="KW-1185">Reference proteome</keyword>
<evidence type="ECO:0000256" key="3">
    <source>
        <dbReference type="ARBA" id="ARBA00022801"/>
    </source>
</evidence>
<dbReference type="Proteomes" id="UP000010880">
    <property type="component" value="Chromosome"/>
</dbReference>
<dbReference type="OrthoDB" id="104542at2"/>
<proteinExistence type="inferred from homology"/>
<evidence type="ECO:0000313" key="7">
    <source>
        <dbReference type="Proteomes" id="UP000010880"/>
    </source>
</evidence>
<evidence type="ECO:0000313" key="6">
    <source>
        <dbReference type="EMBL" id="AGB40105.1"/>
    </source>
</evidence>
<dbReference type="InterPro" id="IPR009003">
    <property type="entry name" value="Peptidase_S1_PA"/>
</dbReference>
<dbReference type="EMBL" id="CP003359">
    <property type="protein sequence ID" value="AGB40105.1"/>
    <property type="molecule type" value="Genomic_DNA"/>
</dbReference>
<evidence type="ECO:0000256" key="2">
    <source>
        <dbReference type="ARBA" id="ARBA00022670"/>
    </source>
</evidence>
<evidence type="ECO:0000256" key="5">
    <source>
        <dbReference type="ARBA" id="ARBA00023157"/>
    </source>
</evidence>
<keyword evidence="5" id="KW-1015">Disulfide bond</keyword>
<name>L0K6E0_HALHC</name>
<dbReference type="SUPFAM" id="SSF50494">
    <property type="entry name" value="Trypsin-like serine proteases"/>
    <property type="match status" value="1"/>
</dbReference>
<dbReference type="GO" id="GO:0006508">
    <property type="term" value="P:proteolysis"/>
    <property type="evidence" value="ECO:0007669"/>
    <property type="project" value="UniProtKB-KW"/>
</dbReference>
<dbReference type="InterPro" id="IPR001316">
    <property type="entry name" value="Pept_S1A_streptogrisin"/>
</dbReference>
<reference evidence="7" key="1">
    <citation type="submission" date="2012-02" db="EMBL/GenBank/DDBJ databases">
        <title>The complete genome of Halobacteroides halobius DSM 5150.</title>
        <authorList>
            <person name="Lucas S."/>
            <person name="Copeland A."/>
            <person name="Lapidus A."/>
            <person name="Glavina del Rio T."/>
            <person name="Dalin E."/>
            <person name="Tice H."/>
            <person name="Bruce D."/>
            <person name="Goodwin L."/>
            <person name="Pitluck S."/>
            <person name="Peters L."/>
            <person name="Mikhailova N."/>
            <person name="Gu W."/>
            <person name="Kyrpides N."/>
            <person name="Mavromatis K."/>
            <person name="Ivanova N."/>
            <person name="Brettin T."/>
            <person name="Detter J.C."/>
            <person name="Han C."/>
            <person name="Larimer F."/>
            <person name="Land M."/>
            <person name="Hauser L."/>
            <person name="Markowitz V."/>
            <person name="Cheng J.-F."/>
            <person name="Hugenholtz P."/>
            <person name="Woyke T."/>
            <person name="Wu D."/>
            <person name="Tindall B."/>
            <person name="Pomrenke H."/>
            <person name="Brambilla E."/>
            <person name="Klenk H.-P."/>
            <person name="Eisen J.A."/>
        </authorList>
    </citation>
    <scope>NUCLEOTIDE SEQUENCE [LARGE SCALE GENOMIC DNA]</scope>
    <source>
        <strain evidence="7">ATCC 35273 / DSM 5150 / MD-1</strain>
    </source>
</reference>
<evidence type="ECO:0000256" key="1">
    <source>
        <dbReference type="ARBA" id="ARBA00007664"/>
    </source>
</evidence>
<keyword evidence="3" id="KW-0378">Hydrolase</keyword>
<accession>L0K6E0</accession>
<dbReference type="AlphaFoldDB" id="L0K6E0"/>
<dbReference type="eggNOG" id="COG0265">
    <property type="taxonomic scope" value="Bacteria"/>
</dbReference>
<organism evidence="6 7">
    <name type="scientific">Halobacteroides halobius (strain ATCC 35273 / DSM 5150 / MD-1)</name>
    <dbReference type="NCBI Taxonomy" id="748449"/>
    <lineage>
        <taxon>Bacteria</taxon>
        <taxon>Bacillati</taxon>
        <taxon>Bacillota</taxon>
        <taxon>Clostridia</taxon>
        <taxon>Halanaerobiales</taxon>
        <taxon>Halobacteroidaceae</taxon>
        <taxon>Halobacteroides</taxon>
    </lineage>
</organism>
<gene>
    <name evidence="6" type="ordered locus">Halha_0085</name>
</gene>
<dbReference type="RefSeq" id="WP_015325833.1">
    <property type="nucleotide sequence ID" value="NC_019978.1"/>
</dbReference>
<dbReference type="KEGG" id="hhl:Halha_0085"/>
<dbReference type="Gene3D" id="2.40.10.10">
    <property type="entry name" value="Trypsin-like serine proteases"/>
    <property type="match status" value="1"/>
</dbReference>
<dbReference type="HOGENOM" id="CLU_061991_0_0_9"/>
<comment type="similarity">
    <text evidence="1">Belongs to the peptidase S1 family.</text>
</comment>
<sequence length="336" mass="36212">MSKIKQIIENYKQQIFSLDNVIGVGEGYKEVNGKQTSEECIVVLVEEKLTPDELSGNHIVPESLDEQKTDVIEIGKVELLGNNSEIRTTKLRPAQPGISIGHYKITAGTFGAVVTDNNTGEKLILSNNHVLANITNGQDGRAQIGDPILQPGSYDGGEKGEDTIAYLERFVPIYDKQPPSCPLMSGFRQVLNGVNKLLNSSKQVRTMNVENKVDCALAKPKEAKVVDSKILDIGTVKGVTEPKVGMAVKKSGRTTGLTESEIKAVNATLEVQLSASRSAIFTDQIVTKPFSKPGDSGSLVLNKQNQAVGLLFAGSDKSTICNKITNVLDALEVSFN</sequence>
<dbReference type="PRINTS" id="PR00861">
    <property type="entry name" value="ALYTICPTASE"/>
</dbReference>
<dbReference type="InterPro" id="IPR043504">
    <property type="entry name" value="Peptidase_S1_PA_chymotrypsin"/>
</dbReference>